<dbReference type="GO" id="GO:0043107">
    <property type="term" value="P:type IV pilus-dependent motility"/>
    <property type="evidence" value="ECO:0007669"/>
    <property type="project" value="TreeGrafter"/>
</dbReference>
<proteinExistence type="predicted"/>
<dbReference type="Pfam" id="PF05137">
    <property type="entry name" value="PilN"/>
    <property type="match status" value="1"/>
</dbReference>
<dbReference type="PANTHER" id="PTHR40278:SF2">
    <property type="entry name" value="TYPE IV PILUS INNER MEMBRANE COMPONENT PILN"/>
    <property type="match status" value="1"/>
</dbReference>
<dbReference type="InterPro" id="IPR052534">
    <property type="entry name" value="Extracell_DNA_Util/SecSys_Comp"/>
</dbReference>
<evidence type="ECO:0000313" key="2">
    <source>
        <dbReference type="EMBL" id="NQV65926.1"/>
    </source>
</evidence>
<protein>
    <submittedName>
        <fullName evidence="2">PilN domain-containing protein</fullName>
    </submittedName>
</protein>
<evidence type="ECO:0000313" key="3">
    <source>
        <dbReference type="Proteomes" id="UP000754644"/>
    </source>
</evidence>
<dbReference type="EMBL" id="JABMOJ010000425">
    <property type="protein sequence ID" value="NQV65926.1"/>
    <property type="molecule type" value="Genomic_DNA"/>
</dbReference>
<organism evidence="2 3">
    <name type="scientific">SAR86 cluster bacterium</name>
    <dbReference type="NCBI Taxonomy" id="2030880"/>
    <lineage>
        <taxon>Bacteria</taxon>
        <taxon>Pseudomonadati</taxon>
        <taxon>Pseudomonadota</taxon>
        <taxon>Gammaproteobacteria</taxon>
        <taxon>SAR86 cluster</taxon>
    </lineage>
</organism>
<dbReference type="AlphaFoldDB" id="A0A973AAM7"/>
<dbReference type="Proteomes" id="UP000754644">
    <property type="component" value="Unassembled WGS sequence"/>
</dbReference>
<dbReference type="InterPro" id="IPR007813">
    <property type="entry name" value="PilN"/>
</dbReference>
<accession>A0A973AAM7</accession>
<evidence type="ECO:0000256" key="1">
    <source>
        <dbReference type="SAM" id="Coils"/>
    </source>
</evidence>
<dbReference type="PANTHER" id="PTHR40278">
    <property type="entry name" value="DNA UTILIZATION PROTEIN HOFN"/>
    <property type="match status" value="1"/>
</dbReference>
<gene>
    <name evidence="2" type="ORF">HQ497_11240</name>
</gene>
<reference evidence="2" key="1">
    <citation type="submission" date="2020-05" db="EMBL/GenBank/DDBJ databases">
        <title>Sulfur intermediates as new biogeochemical hubs in an aquatic model microbial ecosystem.</title>
        <authorList>
            <person name="Vigneron A."/>
        </authorList>
    </citation>
    <scope>NUCLEOTIDE SEQUENCE</scope>
    <source>
        <strain evidence="2">Bin.250</strain>
    </source>
</reference>
<dbReference type="GO" id="GO:0043683">
    <property type="term" value="P:type IV pilus assembly"/>
    <property type="evidence" value="ECO:0007669"/>
    <property type="project" value="TreeGrafter"/>
</dbReference>
<comment type="caution">
    <text evidence="2">The sequence shown here is derived from an EMBL/GenBank/DDBJ whole genome shotgun (WGS) entry which is preliminary data.</text>
</comment>
<feature type="coiled-coil region" evidence="1">
    <location>
        <begin position="66"/>
        <end position="93"/>
    </location>
</feature>
<name>A0A973AAM7_9GAMM</name>
<keyword evidence="1" id="KW-0175">Coiled coil</keyword>
<sequence>MADIKINLLPWREELREERKQEFLKILAGVLLLAATITFGVDRFYHSQIDTQQARNSYLGKEIKILEERIEEIRMLQQKRNELLARMKVIQELQGNRPVIVRLFDEMARRLADRVYFTSLSVQEKSITIDGVAESNNRISSQLRNFDESDWFEKPNVTGIVADPRNGPQASRFKLMVQQSTPSAAEVD</sequence>